<accession>A0ABT4CPR3</accession>
<sequence>MQAISFLKNYIKYPKMIGAVCPSSKYLAKKMVANVDFKNAKCIVEYGPGTGVFTNELIKRKKEDTVLLVLELNEELFNSLQKKYEKTKNVYIINDSAEKVGEYVEQHGFKNADYIVSGLPFAAFPEQLTKNILDNTLKTLNKDGKFITFQYTLLKRKLINQFFSDIKITFEIKNIPPAFVFSCAKSELDLKNYKEAI</sequence>
<evidence type="ECO:0000256" key="2">
    <source>
        <dbReference type="ARBA" id="ARBA00022679"/>
    </source>
</evidence>
<dbReference type="InterPro" id="IPR029063">
    <property type="entry name" value="SAM-dependent_MTases_sf"/>
</dbReference>
<protein>
    <submittedName>
        <fullName evidence="5">Methyltransferase</fullName>
    </submittedName>
</protein>
<dbReference type="SUPFAM" id="SSF53335">
    <property type="entry name" value="S-adenosyl-L-methionine-dependent methyltransferases"/>
    <property type="match status" value="1"/>
</dbReference>
<evidence type="ECO:0000256" key="3">
    <source>
        <dbReference type="ARBA" id="ARBA00022691"/>
    </source>
</evidence>
<evidence type="ECO:0000256" key="4">
    <source>
        <dbReference type="ARBA" id="ARBA00022884"/>
    </source>
</evidence>
<evidence type="ECO:0000256" key="1">
    <source>
        <dbReference type="ARBA" id="ARBA00022603"/>
    </source>
</evidence>
<keyword evidence="3" id="KW-0949">S-adenosyl-L-methionine</keyword>
<dbReference type="Pfam" id="PF00398">
    <property type="entry name" value="RrnaAD"/>
    <property type="match status" value="1"/>
</dbReference>
<dbReference type="GO" id="GO:0032259">
    <property type="term" value="P:methylation"/>
    <property type="evidence" value="ECO:0007669"/>
    <property type="project" value="UniProtKB-KW"/>
</dbReference>
<keyword evidence="2" id="KW-0808">Transferase</keyword>
<dbReference type="Gene3D" id="3.40.50.150">
    <property type="entry name" value="Vaccinia Virus protein VP39"/>
    <property type="match status" value="1"/>
</dbReference>
<dbReference type="Proteomes" id="UP001079657">
    <property type="component" value="Unassembled WGS sequence"/>
</dbReference>
<keyword evidence="6" id="KW-1185">Reference proteome</keyword>
<dbReference type="EMBL" id="JAPQES010000003">
    <property type="protein sequence ID" value="MCY6371047.1"/>
    <property type="molecule type" value="Genomic_DNA"/>
</dbReference>
<proteinExistence type="predicted"/>
<name>A0ABT4CPR3_9CLOT</name>
<keyword evidence="4" id="KW-0694">RNA-binding</keyword>
<dbReference type="InterPro" id="IPR001737">
    <property type="entry name" value="KsgA/Erm"/>
</dbReference>
<dbReference type="RefSeq" id="WP_268049885.1">
    <property type="nucleotide sequence ID" value="NZ_JAPQES010000003.1"/>
</dbReference>
<evidence type="ECO:0000313" key="6">
    <source>
        <dbReference type="Proteomes" id="UP001079657"/>
    </source>
</evidence>
<organism evidence="5 6">
    <name type="scientific">Clostridium ganghwense</name>
    <dbReference type="NCBI Taxonomy" id="312089"/>
    <lineage>
        <taxon>Bacteria</taxon>
        <taxon>Bacillati</taxon>
        <taxon>Bacillota</taxon>
        <taxon>Clostridia</taxon>
        <taxon>Eubacteriales</taxon>
        <taxon>Clostridiaceae</taxon>
        <taxon>Clostridium</taxon>
    </lineage>
</organism>
<comment type="caution">
    <text evidence="5">The sequence shown here is derived from an EMBL/GenBank/DDBJ whole genome shotgun (WGS) entry which is preliminary data.</text>
</comment>
<dbReference type="GO" id="GO:0008168">
    <property type="term" value="F:methyltransferase activity"/>
    <property type="evidence" value="ECO:0007669"/>
    <property type="project" value="UniProtKB-KW"/>
</dbReference>
<gene>
    <name evidence="5" type="ORF">OXH55_10420</name>
</gene>
<evidence type="ECO:0000313" key="5">
    <source>
        <dbReference type="EMBL" id="MCY6371047.1"/>
    </source>
</evidence>
<reference evidence="5" key="1">
    <citation type="submission" date="2022-12" db="EMBL/GenBank/DDBJ databases">
        <authorList>
            <person name="Wang J."/>
        </authorList>
    </citation>
    <scope>NUCLEOTIDE SEQUENCE</scope>
    <source>
        <strain evidence="5">HY-42-06</strain>
    </source>
</reference>
<keyword evidence="1 5" id="KW-0489">Methyltransferase</keyword>